<dbReference type="InterPro" id="IPR029028">
    <property type="entry name" value="Alpha/beta_knot_MTases"/>
</dbReference>
<comment type="similarity">
    <text evidence="1">Belongs to the class IV-like SAM-binding methyltransferase superfamily. RNA methyltransferase TrmH family.</text>
</comment>
<keyword evidence="7" id="KW-1185">Reference proteome</keyword>
<dbReference type="EMBL" id="CYHA01000004">
    <property type="protein sequence ID" value="CUA84473.1"/>
    <property type="molecule type" value="Genomic_DNA"/>
</dbReference>
<dbReference type="InterPro" id="IPR001537">
    <property type="entry name" value="SpoU_MeTrfase"/>
</dbReference>
<evidence type="ECO:0000259" key="4">
    <source>
        <dbReference type="Pfam" id="PF00588"/>
    </source>
</evidence>
<organism evidence="6 7">
    <name type="scientific">Gulbenkiania indica</name>
    <dbReference type="NCBI Taxonomy" id="375574"/>
    <lineage>
        <taxon>Bacteria</taxon>
        <taxon>Pseudomonadati</taxon>
        <taxon>Pseudomonadota</taxon>
        <taxon>Betaproteobacteria</taxon>
        <taxon>Neisseriales</taxon>
        <taxon>Chromobacteriaceae</taxon>
        <taxon>Gulbenkiania</taxon>
    </lineage>
</organism>
<protein>
    <submittedName>
        <fullName evidence="6">tRNA G18 (Ribose-2'-O)-methylase SpoU</fullName>
    </submittedName>
</protein>
<dbReference type="Pfam" id="PF22435">
    <property type="entry name" value="MRM3-like_sub_bind"/>
    <property type="match status" value="1"/>
</dbReference>
<dbReference type="GO" id="GO:0003723">
    <property type="term" value="F:RNA binding"/>
    <property type="evidence" value="ECO:0007669"/>
    <property type="project" value="InterPro"/>
</dbReference>
<dbReference type="Proteomes" id="UP000243535">
    <property type="component" value="Unassembled WGS sequence"/>
</dbReference>
<evidence type="ECO:0000256" key="2">
    <source>
        <dbReference type="ARBA" id="ARBA00022603"/>
    </source>
</evidence>
<dbReference type="SUPFAM" id="SSF55315">
    <property type="entry name" value="L30e-like"/>
    <property type="match status" value="1"/>
</dbReference>
<dbReference type="GO" id="GO:0008173">
    <property type="term" value="F:RNA methyltransferase activity"/>
    <property type="evidence" value="ECO:0007669"/>
    <property type="project" value="InterPro"/>
</dbReference>
<dbReference type="InterPro" id="IPR053888">
    <property type="entry name" value="MRM3-like_sub_bind"/>
</dbReference>
<name>A0A0K6H0H5_9NEIS</name>
<dbReference type="Gene3D" id="3.40.1280.10">
    <property type="match status" value="1"/>
</dbReference>
<feature type="domain" description="tRNA/rRNA methyltransferase SpoU type" evidence="4">
    <location>
        <begin position="116"/>
        <end position="251"/>
    </location>
</feature>
<proteinExistence type="inferred from homology"/>
<dbReference type="InterPro" id="IPR029064">
    <property type="entry name" value="Ribosomal_eL30-like_sf"/>
</dbReference>
<keyword evidence="2 6" id="KW-0489">Methyltransferase</keyword>
<dbReference type="STRING" id="375574.GCA_001418035_01885"/>
<dbReference type="RefSeq" id="WP_055434101.1">
    <property type="nucleotide sequence ID" value="NZ_CYHA01000004.1"/>
</dbReference>
<dbReference type="Pfam" id="PF00588">
    <property type="entry name" value="SpoU_methylase"/>
    <property type="match status" value="1"/>
</dbReference>
<accession>A0A0K6H0H5</accession>
<dbReference type="InterPro" id="IPR029026">
    <property type="entry name" value="tRNA_m1G_MTases_N"/>
</dbReference>
<dbReference type="InterPro" id="IPR051259">
    <property type="entry name" value="rRNA_Methyltransferase"/>
</dbReference>
<sequence>MKEISSPHNDAVKRLARYMEHTRDRRRDGLLVLEGLHLLQAALAAGWGVEGVFFNQQALEHTEVQALLASLPEGCQPAVLSEGALGRISALSSAPELVALCRRPPARAAQAGRDWLLLEDIQDPGNLGTILRSAAAAGVRDVLLSRGCAEVYSPKVLRAGMGAHFALNLQENADLVAALQAYRGRKLVTHLEGSSSLYGVDLTGPVAFVMGNEGAGVSAGLLAEADCRVRIPMPGTAESLNVAMAATLCLFEQVRQREGLRQHA</sequence>
<dbReference type="GO" id="GO:0006396">
    <property type="term" value="P:RNA processing"/>
    <property type="evidence" value="ECO:0007669"/>
    <property type="project" value="InterPro"/>
</dbReference>
<feature type="domain" description="MRM3-like substrate binding" evidence="5">
    <location>
        <begin position="9"/>
        <end position="97"/>
    </location>
</feature>
<evidence type="ECO:0000256" key="1">
    <source>
        <dbReference type="ARBA" id="ARBA00007228"/>
    </source>
</evidence>
<dbReference type="AlphaFoldDB" id="A0A0K6H0H5"/>
<dbReference type="Gene3D" id="3.30.1330.30">
    <property type="match status" value="1"/>
</dbReference>
<evidence type="ECO:0000256" key="3">
    <source>
        <dbReference type="ARBA" id="ARBA00022679"/>
    </source>
</evidence>
<dbReference type="GO" id="GO:0032259">
    <property type="term" value="P:methylation"/>
    <property type="evidence" value="ECO:0007669"/>
    <property type="project" value="UniProtKB-KW"/>
</dbReference>
<dbReference type="PANTHER" id="PTHR43191:SF2">
    <property type="entry name" value="RRNA METHYLTRANSFERASE 3, MITOCHONDRIAL"/>
    <property type="match status" value="1"/>
</dbReference>
<keyword evidence="3" id="KW-0808">Transferase</keyword>
<evidence type="ECO:0000313" key="6">
    <source>
        <dbReference type="EMBL" id="CUA84473.1"/>
    </source>
</evidence>
<reference evidence="7" key="1">
    <citation type="submission" date="2015-08" db="EMBL/GenBank/DDBJ databases">
        <authorList>
            <person name="Varghese N."/>
        </authorList>
    </citation>
    <scope>NUCLEOTIDE SEQUENCE [LARGE SCALE GENOMIC DNA]</scope>
    <source>
        <strain evidence="7">DSM 17901</strain>
    </source>
</reference>
<evidence type="ECO:0000313" key="7">
    <source>
        <dbReference type="Proteomes" id="UP000243535"/>
    </source>
</evidence>
<dbReference type="CDD" id="cd18095">
    <property type="entry name" value="SpoU-like_rRNA-MTase"/>
    <property type="match status" value="1"/>
</dbReference>
<evidence type="ECO:0000259" key="5">
    <source>
        <dbReference type="Pfam" id="PF22435"/>
    </source>
</evidence>
<dbReference type="PANTHER" id="PTHR43191">
    <property type="entry name" value="RRNA METHYLTRANSFERASE 3"/>
    <property type="match status" value="1"/>
</dbReference>
<gene>
    <name evidence="6" type="ORF">Ga0061063_2095</name>
</gene>
<dbReference type="SUPFAM" id="SSF75217">
    <property type="entry name" value="alpha/beta knot"/>
    <property type="match status" value="1"/>
</dbReference>